<feature type="compositionally biased region" description="Polar residues" evidence="6">
    <location>
        <begin position="389"/>
        <end position="421"/>
    </location>
</feature>
<feature type="compositionally biased region" description="Low complexity" evidence="6">
    <location>
        <begin position="318"/>
        <end position="328"/>
    </location>
</feature>
<feature type="compositionally biased region" description="Low complexity" evidence="6">
    <location>
        <begin position="430"/>
        <end position="440"/>
    </location>
</feature>
<feature type="compositionally biased region" description="Polar residues" evidence="6">
    <location>
        <begin position="329"/>
        <end position="343"/>
    </location>
</feature>
<keyword evidence="3" id="KW-0805">Transcription regulation</keyword>
<evidence type="ECO:0008006" key="9">
    <source>
        <dbReference type="Google" id="ProtNLM"/>
    </source>
</evidence>
<evidence type="ECO:0000313" key="8">
    <source>
        <dbReference type="Proteomes" id="UP001355207"/>
    </source>
</evidence>
<dbReference type="Pfam" id="PF04855">
    <property type="entry name" value="SNF5"/>
    <property type="match status" value="1"/>
</dbReference>
<dbReference type="RefSeq" id="XP_066078843.1">
    <property type="nucleotide sequence ID" value="XM_066222746.1"/>
</dbReference>
<feature type="compositionally biased region" description="Polar residues" evidence="6">
    <location>
        <begin position="39"/>
        <end position="50"/>
    </location>
</feature>
<feature type="region of interest" description="Disordered" evidence="6">
    <location>
        <begin position="1"/>
        <end position="593"/>
    </location>
</feature>
<feature type="compositionally biased region" description="Low complexity" evidence="6">
    <location>
        <begin position="214"/>
        <end position="229"/>
    </location>
</feature>
<name>A0AAX4K305_9TREE</name>
<feature type="compositionally biased region" description="Low complexity" evidence="6">
    <location>
        <begin position="1691"/>
        <end position="1710"/>
    </location>
</feature>
<dbReference type="GeneID" id="91097704"/>
<evidence type="ECO:0000256" key="1">
    <source>
        <dbReference type="ARBA" id="ARBA00004123"/>
    </source>
</evidence>
<feature type="compositionally biased region" description="Low complexity" evidence="6">
    <location>
        <begin position="113"/>
        <end position="135"/>
    </location>
</feature>
<feature type="region of interest" description="Disordered" evidence="6">
    <location>
        <begin position="735"/>
        <end position="911"/>
    </location>
</feature>
<feature type="compositionally biased region" description="Polar residues" evidence="6">
    <location>
        <begin position="632"/>
        <end position="653"/>
    </location>
</feature>
<reference evidence="7 8" key="1">
    <citation type="submission" date="2024-01" db="EMBL/GenBank/DDBJ databases">
        <title>Comparative genomics of Cryptococcus and Kwoniella reveals pathogenesis evolution and contrasting modes of karyotype evolution via chromosome fusion or intercentromeric recombination.</title>
        <authorList>
            <person name="Coelho M.A."/>
            <person name="David-Palma M."/>
            <person name="Shea T."/>
            <person name="Bowers K."/>
            <person name="McGinley-Smith S."/>
            <person name="Mohammad A.W."/>
            <person name="Gnirke A."/>
            <person name="Yurkov A.M."/>
            <person name="Nowrousian M."/>
            <person name="Sun S."/>
            <person name="Cuomo C.A."/>
            <person name="Heitman J."/>
        </authorList>
    </citation>
    <scope>NUCLEOTIDE SEQUENCE [LARGE SCALE GENOMIC DNA]</scope>
    <source>
        <strain evidence="7 8">CBS 6074</strain>
    </source>
</reference>
<sequence length="1804" mass="197654">MSTPNQGNSGSPALSNLGYPMTSNGMNFFPSNQQQQQQFMSNTDMSTSSPIPGASGGQGDPGPSSMAQQQQGQFRPQFPQGGITPQQMAMLQQFSQAAQSQNPQGQGQGQGQQGQPRQFTPQQMQLAMATMQAQQGGSSINPQALMAAMRASQQAQAQGMQGGMNQPQIPQQSQQSQQQPQQQQQRPSNQQMNSFSNPAQQSGVPPGQQVSNPAQIAFQQQRMQQMMQARPNPGSPIRPNQQQPNAMPPPPVPNTQQQQQQQQGNMANSQAQSPSVFQQTSNNPQGGFHLTQQQRDFLTNSRNSLFANPQFTALPPNQQQQIVVQQQQSILRQMTANQMPSTIPQVNQNQQQPQQPQQPMQQAQTPSGRPSSAHGTPGPGQSPRIARQPTPQQMGTPQSQQAHTPQSSHVQTPQHPLSSLPQHMAPPRPASAASQRAPSPHQGVPGLPGSPAMIPPPSSTPPPSSAMYSSSGQQMTNAPSPTPSNVSHHSQHQTPAFSHTQPPPHSVSPVHARSQTPSQPQQIGTPQSNQSVNQIGINGQYPGNQQFQPQLTQHQSQQQQQNIGTPQQGSQPFPPVFSGSNQSGPPNDSSTVQQASYPVQPIVPSLQNMTPAQQQQMASAMSFMSQAAQAQHTPSPNNAQQHVRPNQQAQGAPNTRPPHMPNINTSDFPFDPRLLPNIQHLKDEKWKAAMAAQNPQFLAAVQNAANVVPTLRHDIIQRMQNVLFHSAKIAAAAHAAQTNQSIQQSPHSQTIGRPPQQFDQAGLPGFSPITAQAGAPGPIPPNQQQRIWQAQQAAQAAQAQGSPASANSASPAIRPPPPHVIPQASNMPGSPSPRNVSLDRRTSGSGKDKSAKGEKTPQQASMPPPSFIPSHSPVGTSKPPPHISSDTSAQPPQTTISSARPPAVSAKTTVNGLPKEWENALRLDLPITTITPLPINDIDECEDSTFKGALLPMSELEKIQVKQWLEKDKEFVANERETQAKRINKMKKWAEENDKATPWWMLRKGEMRVKPSQRLRILWPTDKEKDRANRTHKGRKQIKFSPAQLKSMAQVEDQLVPVRLDLEHDNFRLKDTFMWNCSDKVVTPELFAQSLCDDFQVPAQHFLSRIVAAIQERVQEYQDQVLPIVQRLPKEDYKGKLDPEGDGEARAMFEIFRRVREGSGIEEEIKTDPGEEVNDEIKIVSLEDANGLGLDDVDEIPKFEDERPMTVEEAMEVLPKEENEELRILIKVDIIIGTQNLSDSFEWDLNSNITPEEFSASYVTELGLSKEFATALAHDIHEQILVHKRSLFLVGHAFGSGLILDDEVRLAFLPPVTTSLRKEDLAMASYTPIFNQLTEDQLALIEVQREKESKRKKRAGRARRGVVLPDRDPIKTQRSLLNPLGPNGLPVFSAPELIANTKDSAPLHRRRGAAIAAEANMALIAQDLPIGGPSSPAHHHRDHHHGPTISARGKRIGRPPKNLSRASPANFGNVATREGSILEPHPHQLSTPSLSHIGIKRSFREDSIDDFSANNSPALSRKRISHSRIPDSPELEPGQQIQVQTQRQTPIKHESYVNHNHNTNSHNGLQAIQEEKKRKLAHETSGDDSARRPSLGSNTPTGPIASQNTISTKALNPTTNLGNDNDDSNSDSDDSSVSDDDDESDSTFASSSRSKTSKRGRGRNGKKQRNVSSTSLTNKLPKIEDQTPIKPPPSSSYAVSAPHGRSPSTTINISPSSAKKNIIELPIWASRALSDLRAKYPRDDFVVVQKPRPVDAPPGGQIEWRAKCMDCPGRIYSLGPGETLQNFEVHLKNRAHIQNRVNREEKQH</sequence>
<feature type="compositionally biased region" description="Polar residues" evidence="6">
    <location>
        <begin position="513"/>
        <end position="543"/>
    </location>
</feature>
<dbReference type="EMBL" id="CP144107">
    <property type="protein sequence ID" value="WWC92081.1"/>
    <property type="molecule type" value="Genomic_DNA"/>
</dbReference>
<evidence type="ECO:0000256" key="5">
    <source>
        <dbReference type="ARBA" id="ARBA00023242"/>
    </source>
</evidence>
<feature type="region of interest" description="Disordered" evidence="6">
    <location>
        <begin position="1504"/>
        <end position="1545"/>
    </location>
</feature>
<keyword evidence="5" id="KW-0539">Nucleus</keyword>
<evidence type="ECO:0000256" key="6">
    <source>
        <dbReference type="SAM" id="MobiDB-lite"/>
    </source>
</evidence>
<feature type="compositionally biased region" description="Low complexity" evidence="6">
    <location>
        <begin position="544"/>
        <end position="571"/>
    </location>
</feature>
<dbReference type="GO" id="GO:0000228">
    <property type="term" value="C:nuclear chromosome"/>
    <property type="evidence" value="ECO:0007669"/>
    <property type="project" value="InterPro"/>
</dbReference>
<dbReference type="GO" id="GO:0006338">
    <property type="term" value="P:chromatin remodeling"/>
    <property type="evidence" value="ECO:0007669"/>
    <property type="project" value="InterPro"/>
</dbReference>
<feature type="compositionally biased region" description="Polar residues" evidence="6">
    <location>
        <begin position="1591"/>
        <end position="1613"/>
    </location>
</feature>
<evidence type="ECO:0000256" key="4">
    <source>
        <dbReference type="ARBA" id="ARBA00023163"/>
    </source>
</evidence>
<evidence type="ECO:0000256" key="2">
    <source>
        <dbReference type="ARBA" id="ARBA00010239"/>
    </source>
</evidence>
<feature type="compositionally biased region" description="Low complexity" evidence="6">
    <location>
        <begin position="254"/>
        <end position="272"/>
    </location>
</feature>
<feature type="compositionally biased region" description="Basic and acidic residues" evidence="6">
    <location>
        <begin position="837"/>
        <end position="855"/>
    </location>
</feature>
<feature type="compositionally biased region" description="Basic residues" evidence="6">
    <location>
        <begin position="1651"/>
        <end position="1665"/>
    </location>
</feature>
<dbReference type="Proteomes" id="UP001355207">
    <property type="component" value="Chromosome 10"/>
</dbReference>
<feature type="compositionally biased region" description="Low complexity" evidence="6">
    <location>
        <begin position="68"/>
        <end position="82"/>
    </location>
</feature>
<keyword evidence="4" id="KW-0804">Transcription</keyword>
<feature type="region of interest" description="Disordered" evidence="6">
    <location>
        <begin position="609"/>
        <end position="669"/>
    </location>
</feature>
<comment type="subcellular location">
    <subcellularLocation>
        <location evidence="1">Nucleus</location>
    </subcellularLocation>
</comment>
<feature type="compositionally biased region" description="Basic and acidic residues" evidence="6">
    <location>
        <begin position="1572"/>
        <end position="1587"/>
    </location>
</feature>
<keyword evidence="8" id="KW-1185">Reference proteome</keyword>
<feature type="region of interest" description="Disordered" evidence="6">
    <location>
        <begin position="1572"/>
        <end position="1710"/>
    </location>
</feature>
<comment type="similarity">
    <text evidence="2">Belongs to the SNF5 family.</text>
</comment>
<feature type="compositionally biased region" description="Basic residues" evidence="6">
    <location>
        <begin position="1433"/>
        <end position="1454"/>
    </location>
</feature>
<feature type="compositionally biased region" description="Polar residues" evidence="6">
    <location>
        <begin position="21"/>
        <end position="32"/>
    </location>
</feature>
<evidence type="ECO:0000313" key="7">
    <source>
        <dbReference type="EMBL" id="WWC92081.1"/>
    </source>
</evidence>
<feature type="compositionally biased region" description="Acidic residues" evidence="6">
    <location>
        <begin position="1620"/>
        <end position="1641"/>
    </location>
</feature>
<feature type="compositionally biased region" description="Polar residues" evidence="6">
    <location>
        <begin position="825"/>
        <end position="835"/>
    </location>
</feature>
<feature type="compositionally biased region" description="Polar residues" evidence="6">
    <location>
        <begin position="1"/>
        <end position="14"/>
    </location>
</feature>
<accession>A0AAX4K305</accession>
<feature type="compositionally biased region" description="Polar residues" evidence="6">
    <location>
        <begin position="884"/>
        <end position="898"/>
    </location>
</feature>
<feature type="compositionally biased region" description="Low complexity" evidence="6">
    <location>
        <begin position="1535"/>
        <end position="1544"/>
    </location>
</feature>
<organism evidence="7 8">
    <name type="scientific">Kwoniella dendrophila CBS 6074</name>
    <dbReference type="NCBI Taxonomy" id="1295534"/>
    <lineage>
        <taxon>Eukaryota</taxon>
        <taxon>Fungi</taxon>
        <taxon>Dikarya</taxon>
        <taxon>Basidiomycota</taxon>
        <taxon>Agaricomycotina</taxon>
        <taxon>Tremellomycetes</taxon>
        <taxon>Tremellales</taxon>
        <taxon>Cryptococcaceae</taxon>
        <taxon>Kwoniella</taxon>
    </lineage>
</organism>
<feature type="compositionally biased region" description="Polar residues" evidence="6">
    <location>
        <begin position="192"/>
        <end position="213"/>
    </location>
</feature>
<feature type="compositionally biased region" description="Polar residues" evidence="6">
    <location>
        <begin position="578"/>
        <end position="593"/>
    </location>
</feature>
<feature type="region of interest" description="Disordered" evidence="6">
    <location>
        <begin position="1428"/>
        <end position="1467"/>
    </location>
</feature>
<feature type="compositionally biased region" description="Polar residues" evidence="6">
    <location>
        <begin position="472"/>
        <end position="500"/>
    </location>
</feature>
<dbReference type="PANTHER" id="PTHR10019">
    <property type="entry name" value="SNF5"/>
    <property type="match status" value="1"/>
</dbReference>
<gene>
    <name evidence="7" type="ORF">L201_007035</name>
</gene>
<feature type="compositionally biased region" description="Low complexity" evidence="6">
    <location>
        <begin position="143"/>
        <end position="191"/>
    </location>
</feature>
<feature type="compositionally biased region" description="Low complexity" evidence="6">
    <location>
        <begin position="344"/>
        <end position="366"/>
    </location>
</feature>
<feature type="compositionally biased region" description="Polar residues" evidence="6">
    <location>
        <begin position="737"/>
        <end position="751"/>
    </location>
</feature>
<proteinExistence type="inferred from homology"/>
<feature type="compositionally biased region" description="Low complexity" evidence="6">
    <location>
        <begin position="612"/>
        <end position="631"/>
    </location>
</feature>
<feature type="compositionally biased region" description="Pro residues" evidence="6">
    <location>
        <begin position="453"/>
        <end position="464"/>
    </location>
</feature>
<protein>
    <recommendedName>
        <fullName evidence="9">SWI/SNF chromatin-remodeling complex subunit snf5</fullName>
    </recommendedName>
</protein>
<dbReference type="InterPro" id="IPR006939">
    <property type="entry name" value="SNF5"/>
</dbReference>
<feature type="compositionally biased region" description="Low complexity" evidence="6">
    <location>
        <begin position="782"/>
        <end position="812"/>
    </location>
</feature>
<evidence type="ECO:0000256" key="3">
    <source>
        <dbReference type="ARBA" id="ARBA00023015"/>
    </source>
</evidence>
<feature type="compositionally biased region" description="Polar residues" evidence="6">
    <location>
        <begin position="83"/>
        <end position="98"/>
    </location>
</feature>
<feature type="compositionally biased region" description="Polar residues" evidence="6">
    <location>
        <begin position="273"/>
        <end position="317"/>
    </location>
</feature>